<dbReference type="Proteomes" id="UP001055580">
    <property type="component" value="Chromosome"/>
</dbReference>
<sequence>MLRLLIVTAALALPAVAVAQDAAPPQRIRNITLQKGEVCPKSADGEIVVCAPAEVEPYRIPKQFRDIPKQDAPSTSWAVKTDRVMEDNRRVLPGSCSPIGTNGQTGCAQKAAEAWAAEKRAKANGVVEPQ</sequence>
<evidence type="ECO:0000313" key="3">
    <source>
        <dbReference type="Proteomes" id="UP001055580"/>
    </source>
</evidence>
<keyword evidence="1" id="KW-0732">Signal</keyword>
<evidence type="ECO:0000313" key="2">
    <source>
        <dbReference type="EMBL" id="URW76370.1"/>
    </source>
</evidence>
<dbReference type="EMBL" id="CP098401">
    <property type="protein sequence ID" value="URW76370.1"/>
    <property type="molecule type" value="Genomic_DNA"/>
</dbReference>
<proteinExistence type="predicted"/>
<protein>
    <recommendedName>
        <fullName evidence="4">Secreted protein</fullName>
    </recommendedName>
</protein>
<keyword evidence="3" id="KW-1185">Reference proteome</keyword>
<gene>
    <name evidence="2" type="ORF">M9980_03875</name>
</gene>
<reference evidence="2" key="1">
    <citation type="submission" date="2022-05" db="EMBL/GenBank/DDBJ databases">
        <title>Sphingomonas sp. strain RMG20 Genome sequencing and assembly.</title>
        <authorList>
            <person name="Kim I."/>
        </authorList>
    </citation>
    <scope>NUCLEOTIDE SEQUENCE</scope>
    <source>
        <strain evidence="2">RMG20</strain>
    </source>
</reference>
<dbReference type="RefSeq" id="WP_250753528.1">
    <property type="nucleotide sequence ID" value="NZ_CP098401.1"/>
</dbReference>
<name>A0ABY4TVE2_9SPHN</name>
<evidence type="ECO:0008006" key="4">
    <source>
        <dbReference type="Google" id="ProtNLM"/>
    </source>
</evidence>
<organism evidence="2 3">
    <name type="scientific">Sphingomonas donggukensis</name>
    <dbReference type="NCBI Taxonomy" id="2949093"/>
    <lineage>
        <taxon>Bacteria</taxon>
        <taxon>Pseudomonadati</taxon>
        <taxon>Pseudomonadota</taxon>
        <taxon>Alphaproteobacteria</taxon>
        <taxon>Sphingomonadales</taxon>
        <taxon>Sphingomonadaceae</taxon>
        <taxon>Sphingomonas</taxon>
    </lineage>
</organism>
<feature type="chain" id="PRO_5046564904" description="Secreted protein" evidence="1">
    <location>
        <begin position="20"/>
        <end position="130"/>
    </location>
</feature>
<feature type="signal peptide" evidence="1">
    <location>
        <begin position="1"/>
        <end position="19"/>
    </location>
</feature>
<accession>A0ABY4TVE2</accession>
<evidence type="ECO:0000256" key="1">
    <source>
        <dbReference type="SAM" id="SignalP"/>
    </source>
</evidence>